<dbReference type="SUPFAM" id="SSF57362">
    <property type="entry name" value="BPTI-like"/>
    <property type="match status" value="1"/>
</dbReference>
<keyword evidence="7" id="KW-1185">Reference proteome</keyword>
<dbReference type="Gene3D" id="4.10.410.10">
    <property type="entry name" value="Pancreatic trypsin inhibitor Kunitz domain"/>
    <property type="match status" value="1"/>
</dbReference>
<keyword evidence="4" id="KW-0732">Signal</keyword>
<dbReference type="Pfam" id="PF00014">
    <property type="entry name" value="Kunitz_BPTI"/>
    <property type="match status" value="1"/>
</dbReference>
<evidence type="ECO:0000256" key="4">
    <source>
        <dbReference type="SAM" id="SignalP"/>
    </source>
</evidence>
<dbReference type="PANTHER" id="PTHR10083">
    <property type="entry name" value="KUNITZ-TYPE PROTEASE INHIBITOR-RELATED"/>
    <property type="match status" value="1"/>
</dbReference>
<dbReference type="FunFam" id="4.10.410.10:FF:000020">
    <property type="entry name" value="Collagen, type VI, alpha 3"/>
    <property type="match status" value="1"/>
</dbReference>
<dbReference type="GO" id="GO:0005615">
    <property type="term" value="C:extracellular space"/>
    <property type="evidence" value="ECO:0007669"/>
    <property type="project" value="TreeGrafter"/>
</dbReference>
<dbReference type="GO" id="GO:0004867">
    <property type="term" value="F:serine-type endopeptidase inhibitor activity"/>
    <property type="evidence" value="ECO:0007669"/>
    <property type="project" value="UniProtKB-KW"/>
</dbReference>
<dbReference type="InterPro" id="IPR050098">
    <property type="entry name" value="TFPI/VKTCI-like"/>
</dbReference>
<dbReference type="CDD" id="cd22634">
    <property type="entry name" value="Kunitz_SCI-I-like"/>
    <property type="match status" value="1"/>
</dbReference>
<keyword evidence="3" id="KW-1015">Disulfide bond</keyword>
<dbReference type="EMBL" id="CH480820">
    <property type="protein sequence ID" value="EDW54169.1"/>
    <property type="molecule type" value="Genomic_DNA"/>
</dbReference>
<dbReference type="SMR" id="B4I324"/>
<dbReference type="InterPro" id="IPR002223">
    <property type="entry name" value="Kunitz_BPTI"/>
</dbReference>
<feature type="domain" description="BPTI/Kunitz inhibitor" evidence="5">
    <location>
        <begin position="38"/>
        <end position="88"/>
    </location>
</feature>
<keyword evidence="2" id="KW-0722">Serine protease inhibitor</keyword>
<evidence type="ECO:0000313" key="7">
    <source>
        <dbReference type="Proteomes" id="UP000001292"/>
    </source>
</evidence>
<dbReference type="PhylomeDB" id="B4I324"/>
<dbReference type="AlphaFoldDB" id="B4I324"/>
<dbReference type="InterPro" id="IPR036880">
    <property type="entry name" value="Kunitz_BPTI_sf"/>
</dbReference>
<name>B4I324_DROSE</name>
<organism evidence="7">
    <name type="scientific">Drosophila sechellia</name>
    <name type="common">Fruit fly</name>
    <dbReference type="NCBI Taxonomy" id="7238"/>
    <lineage>
        <taxon>Eukaryota</taxon>
        <taxon>Metazoa</taxon>
        <taxon>Ecdysozoa</taxon>
        <taxon>Arthropoda</taxon>
        <taxon>Hexapoda</taxon>
        <taxon>Insecta</taxon>
        <taxon>Pterygota</taxon>
        <taxon>Neoptera</taxon>
        <taxon>Endopterygota</taxon>
        <taxon>Diptera</taxon>
        <taxon>Brachycera</taxon>
        <taxon>Muscomorpha</taxon>
        <taxon>Ephydroidea</taxon>
        <taxon>Drosophilidae</taxon>
        <taxon>Drosophila</taxon>
        <taxon>Sophophora</taxon>
    </lineage>
</organism>
<dbReference type="STRING" id="7238.B4I324"/>
<evidence type="ECO:0000256" key="2">
    <source>
        <dbReference type="ARBA" id="ARBA00022900"/>
    </source>
</evidence>
<dbReference type="Proteomes" id="UP000001292">
    <property type="component" value="Unassembled WGS sequence"/>
</dbReference>
<dbReference type="PANTHER" id="PTHR10083:SF374">
    <property type="entry name" value="BPTI_KUNITZ INHIBITOR DOMAIN-CONTAINING PROTEIN"/>
    <property type="match status" value="1"/>
</dbReference>
<dbReference type="PROSITE" id="PS00280">
    <property type="entry name" value="BPTI_KUNITZ_1"/>
    <property type="match status" value="1"/>
</dbReference>
<sequence>MRSEHLKAFPAHWQWLLVGLLLLIPHHSGAASKRVKLCLQPMISGRCFGYVESYAYNPIKRHCEPFIYGGCGGNDNRFSTKTECEFNCRDI</sequence>
<evidence type="ECO:0000256" key="3">
    <source>
        <dbReference type="ARBA" id="ARBA00023157"/>
    </source>
</evidence>
<dbReference type="PRINTS" id="PR00759">
    <property type="entry name" value="BASICPTASE"/>
</dbReference>
<dbReference type="PROSITE" id="PS50279">
    <property type="entry name" value="BPTI_KUNITZ_2"/>
    <property type="match status" value="1"/>
</dbReference>
<evidence type="ECO:0000256" key="1">
    <source>
        <dbReference type="ARBA" id="ARBA00022690"/>
    </source>
</evidence>
<feature type="signal peptide" evidence="4">
    <location>
        <begin position="1"/>
        <end position="30"/>
    </location>
</feature>
<proteinExistence type="predicted"/>
<gene>
    <name evidence="6" type="primary">Dsec\GM18428</name>
    <name evidence="6" type="ORF">Dsec_GM18428</name>
</gene>
<accession>B4I324</accession>
<keyword evidence="1" id="KW-0646">Protease inhibitor</keyword>
<evidence type="ECO:0000313" key="6">
    <source>
        <dbReference type="EMBL" id="EDW54169.1"/>
    </source>
</evidence>
<evidence type="ECO:0000259" key="5">
    <source>
        <dbReference type="PROSITE" id="PS50279"/>
    </source>
</evidence>
<dbReference type="OMA" id="FPAHWQW"/>
<dbReference type="HOGENOM" id="CLU_164133_0_2_1"/>
<dbReference type="InterPro" id="IPR020901">
    <property type="entry name" value="Prtase_inh_Kunz-CS"/>
</dbReference>
<reference evidence="6 7" key="1">
    <citation type="journal article" date="2007" name="Nature">
        <title>Evolution of genes and genomes on the Drosophila phylogeny.</title>
        <authorList>
            <consortium name="Drosophila 12 Genomes Consortium"/>
            <person name="Clark A.G."/>
            <person name="Eisen M.B."/>
            <person name="Smith D.R."/>
            <person name="Bergman C.M."/>
            <person name="Oliver B."/>
            <person name="Markow T.A."/>
            <person name="Kaufman T.C."/>
            <person name="Kellis M."/>
            <person name="Gelbart W."/>
            <person name="Iyer V.N."/>
            <person name="Pollard D.A."/>
            <person name="Sackton T.B."/>
            <person name="Larracuente A.M."/>
            <person name="Singh N.D."/>
            <person name="Abad J.P."/>
            <person name="Abt D.N."/>
            <person name="Adryan B."/>
            <person name="Aguade M."/>
            <person name="Akashi H."/>
            <person name="Anderson W.W."/>
            <person name="Aquadro C.F."/>
            <person name="Ardell D.H."/>
            <person name="Arguello R."/>
            <person name="Artieri C.G."/>
            <person name="Barbash D.A."/>
            <person name="Barker D."/>
            <person name="Barsanti P."/>
            <person name="Batterham P."/>
            <person name="Batzoglou S."/>
            <person name="Begun D."/>
            <person name="Bhutkar A."/>
            <person name="Blanco E."/>
            <person name="Bosak S.A."/>
            <person name="Bradley R.K."/>
            <person name="Brand A.D."/>
            <person name="Brent M.R."/>
            <person name="Brooks A.N."/>
            <person name="Brown R.H."/>
            <person name="Butlin R.K."/>
            <person name="Caggese C."/>
            <person name="Calvi B.R."/>
            <person name="Bernardo de Carvalho A."/>
            <person name="Caspi A."/>
            <person name="Castrezana S."/>
            <person name="Celniker S.E."/>
            <person name="Chang J.L."/>
            <person name="Chapple C."/>
            <person name="Chatterji S."/>
            <person name="Chinwalla A."/>
            <person name="Civetta A."/>
            <person name="Clifton S.W."/>
            <person name="Comeron J.M."/>
            <person name="Costello J.C."/>
            <person name="Coyne J.A."/>
            <person name="Daub J."/>
            <person name="David R.G."/>
            <person name="Delcher A.L."/>
            <person name="Delehaunty K."/>
            <person name="Do C.B."/>
            <person name="Ebling H."/>
            <person name="Edwards K."/>
            <person name="Eickbush T."/>
            <person name="Evans J.D."/>
            <person name="Filipski A."/>
            <person name="Findeiss S."/>
            <person name="Freyhult E."/>
            <person name="Fulton L."/>
            <person name="Fulton R."/>
            <person name="Garcia A.C."/>
            <person name="Gardiner A."/>
            <person name="Garfield D.A."/>
            <person name="Garvin B.E."/>
            <person name="Gibson G."/>
            <person name="Gilbert D."/>
            <person name="Gnerre S."/>
            <person name="Godfrey J."/>
            <person name="Good R."/>
            <person name="Gotea V."/>
            <person name="Gravely B."/>
            <person name="Greenberg A.J."/>
            <person name="Griffiths-Jones S."/>
            <person name="Gross S."/>
            <person name="Guigo R."/>
            <person name="Gustafson E.A."/>
            <person name="Haerty W."/>
            <person name="Hahn M.W."/>
            <person name="Halligan D.L."/>
            <person name="Halpern A.L."/>
            <person name="Halter G.M."/>
            <person name="Han M.V."/>
            <person name="Heger A."/>
            <person name="Hillier L."/>
            <person name="Hinrichs A.S."/>
            <person name="Holmes I."/>
            <person name="Hoskins R.A."/>
            <person name="Hubisz M.J."/>
            <person name="Hultmark D."/>
            <person name="Huntley M.A."/>
            <person name="Jaffe D.B."/>
            <person name="Jagadeeshan S."/>
            <person name="Jeck W.R."/>
            <person name="Johnson J."/>
            <person name="Jones C.D."/>
            <person name="Jordan W.C."/>
            <person name="Karpen G.H."/>
            <person name="Kataoka E."/>
            <person name="Keightley P.D."/>
            <person name="Kheradpour P."/>
            <person name="Kirkness E.F."/>
            <person name="Koerich L.B."/>
            <person name="Kristiansen K."/>
            <person name="Kudrna D."/>
            <person name="Kulathinal R.J."/>
            <person name="Kumar S."/>
            <person name="Kwok R."/>
            <person name="Lander E."/>
            <person name="Langley C.H."/>
            <person name="Lapoint R."/>
            <person name="Lazzaro B.P."/>
            <person name="Lee S.J."/>
            <person name="Levesque L."/>
            <person name="Li R."/>
            <person name="Lin C.F."/>
            <person name="Lin M.F."/>
            <person name="Lindblad-Toh K."/>
            <person name="Llopart A."/>
            <person name="Long M."/>
            <person name="Low L."/>
            <person name="Lozovsky E."/>
            <person name="Lu J."/>
            <person name="Luo M."/>
            <person name="Machado C.A."/>
            <person name="Makalowski W."/>
            <person name="Marzo M."/>
            <person name="Matsuda M."/>
            <person name="Matzkin L."/>
            <person name="McAllister B."/>
            <person name="McBride C.S."/>
            <person name="McKernan B."/>
            <person name="McKernan K."/>
            <person name="Mendez-Lago M."/>
            <person name="Minx P."/>
            <person name="Mollenhauer M.U."/>
            <person name="Montooth K."/>
            <person name="Mount S.M."/>
            <person name="Mu X."/>
            <person name="Myers E."/>
            <person name="Negre B."/>
            <person name="Newfeld S."/>
            <person name="Nielsen R."/>
            <person name="Noor M.A."/>
            <person name="O'Grady P."/>
            <person name="Pachter L."/>
            <person name="Papaceit M."/>
            <person name="Parisi M.J."/>
            <person name="Parisi M."/>
            <person name="Parts L."/>
            <person name="Pedersen J.S."/>
            <person name="Pesole G."/>
            <person name="Phillippy A.M."/>
            <person name="Ponting C.P."/>
            <person name="Pop M."/>
            <person name="Porcelli D."/>
            <person name="Powell J.R."/>
            <person name="Prohaska S."/>
            <person name="Pruitt K."/>
            <person name="Puig M."/>
            <person name="Quesneville H."/>
            <person name="Ram K.R."/>
            <person name="Rand D."/>
            <person name="Rasmussen M.D."/>
            <person name="Reed L.K."/>
            <person name="Reenan R."/>
            <person name="Reily A."/>
            <person name="Remington K.A."/>
            <person name="Rieger T.T."/>
            <person name="Ritchie M.G."/>
            <person name="Robin C."/>
            <person name="Rogers Y.H."/>
            <person name="Rohde C."/>
            <person name="Rozas J."/>
            <person name="Rubenfield M.J."/>
            <person name="Ruiz A."/>
            <person name="Russo S."/>
            <person name="Salzberg S.L."/>
            <person name="Sanchez-Gracia A."/>
            <person name="Saranga D.J."/>
            <person name="Sato H."/>
            <person name="Schaeffer S.W."/>
            <person name="Schatz M.C."/>
            <person name="Schlenke T."/>
            <person name="Schwartz R."/>
            <person name="Segarra C."/>
            <person name="Singh R.S."/>
            <person name="Sirot L."/>
            <person name="Sirota M."/>
            <person name="Sisneros N.B."/>
            <person name="Smith C.D."/>
            <person name="Smith T.F."/>
            <person name="Spieth J."/>
            <person name="Stage D.E."/>
            <person name="Stark A."/>
            <person name="Stephan W."/>
            <person name="Strausberg R.L."/>
            <person name="Strempel S."/>
            <person name="Sturgill D."/>
            <person name="Sutton G."/>
            <person name="Sutton G.G."/>
            <person name="Tao W."/>
            <person name="Teichmann S."/>
            <person name="Tobari Y.N."/>
            <person name="Tomimura Y."/>
            <person name="Tsolas J.M."/>
            <person name="Valente V.L."/>
            <person name="Venter E."/>
            <person name="Venter J.C."/>
            <person name="Vicario S."/>
            <person name="Vieira F.G."/>
            <person name="Vilella A.J."/>
            <person name="Villasante A."/>
            <person name="Walenz B."/>
            <person name="Wang J."/>
            <person name="Wasserman M."/>
            <person name="Watts T."/>
            <person name="Wilson D."/>
            <person name="Wilson R.K."/>
            <person name="Wing R.A."/>
            <person name="Wolfner M.F."/>
            <person name="Wong A."/>
            <person name="Wong G.K."/>
            <person name="Wu C.I."/>
            <person name="Wu G."/>
            <person name="Yamamoto D."/>
            <person name="Yang H.P."/>
            <person name="Yang S.P."/>
            <person name="Yorke J.A."/>
            <person name="Yoshida K."/>
            <person name="Zdobnov E."/>
            <person name="Zhang P."/>
            <person name="Zhang Y."/>
            <person name="Zimin A.V."/>
            <person name="Baldwin J."/>
            <person name="Abdouelleil A."/>
            <person name="Abdulkadir J."/>
            <person name="Abebe A."/>
            <person name="Abera B."/>
            <person name="Abreu J."/>
            <person name="Acer S.C."/>
            <person name="Aftuck L."/>
            <person name="Alexander A."/>
            <person name="An P."/>
            <person name="Anderson E."/>
            <person name="Anderson S."/>
            <person name="Arachi H."/>
            <person name="Azer M."/>
            <person name="Bachantsang P."/>
            <person name="Barry A."/>
            <person name="Bayul T."/>
            <person name="Berlin A."/>
            <person name="Bessette D."/>
            <person name="Bloom T."/>
            <person name="Blye J."/>
            <person name="Boguslavskiy L."/>
            <person name="Bonnet C."/>
            <person name="Boukhgalter B."/>
            <person name="Bourzgui I."/>
            <person name="Brown A."/>
            <person name="Cahill P."/>
            <person name="Channer S."/>
            <person name="Cheshatsang Y."/>
            <person name="Chuda L."/>
            <person name="Citroen M."/>
            <person name="Collymore A."/>
            <person name="Cooke P."/>
            <person name="Costello M."/>
            <person name="D'Aco K."/>
            <person name="Daza R."/>
            <person name="De Haan G."/>
            <person name="DeGray S."/>
            <person name="DeMaso C."/>
            <person name="Dhargay N."/>
            <person name="Dooley K."/>
            <person name="Dooley E."/>
            <person name="Doricent M."/>
            <person name="Dorje P."/>
            <person name="Dorjee K."/>
            <person name="Dupes A."/>
            <person name="Elong R."/>
            <person name="Falk J."/>
            <person name="Farina A."/>
            <person name="Faro S."/>
            <person name="Ferguson D."/>
            <person name="Fisher S."/>
            <person name="Foley C.D."/>
            <person name="Franke A."/>
            <person name="Friedrich D."/>
            <person name="Gadbois L."/>
            <person name="Gearin G."/>
            <person name="Gearin C.R."/>
            <person name="Giannoukos G."/>
            <person name="Goode T."/>
            <person name="Graham J."/>
            <person name="Grandbois E."/>
            <person name="Grewal S."/>
            <person name="Gyaltsen K."/>
            <person name="Hafez N."/>
            <person name="Hagos B."/>
            <person name="Hall J."/>
            <person name="Henson C."/>
            <person name="Hollinger A."/>
            <person name="Honan T."/>
            <person name="Huard M.D."/>
            <person name="Hughes L."/>
            <person name="Hurhula B."/>
            <person name="Husby M.E."/>
            <person name="Kamat A."/>
            <person name="Kanga B."/>
            <person name="Kashin S."/>
            <person name="Khazanovich D."/>
            <person name="Kisner P."/>
            <person name="Lance K."/>
            <person name="Lara M."/>
            <person name="Lee W."/>
            <person name="Lennon N."/>
            <person name="Letendre F."/>
            <person name="LeVine R."/>
            <person name="Lipovsky A."/>
            <person name="Liu X."/>
            <person name="Liu J."/>
            <person name="Liu S."/>
            <person name="Lokyitsang T."/>
            <person name="Lokyitsang Y."/>
            <person name="Lubonja R."/>
            <person name="Lui A."/>
            <person name="MacDonald P."/>
            <person name="Magnisalis V."/>
            <person name="Maru K."/>
            <person name="Matthews C."/>
            <person name="McCusker W."/>
            <person name="McDonough S."/>
            <person name="Mehta T."/>
            <person name="Meldrim J."/>
            <person name="Meneus L."/>
            <person name="Mihai O."/>
            <person name="Mihalev A."/>
            <person name="Mihova T."/>
            <person name="Mittelman R."/>
            <person name="Mlenga V."/>
            <person name="Montmayeur A."/>
            <person name="Mulrain L."/>
            <person name="Navidi A."/>
            <person name="Naylor J."/>
            <person name="Negash T."/>
            <person name="Nguyen T."/>
            <person name="Nguyen N."/>
            <person name="Nicol R."/>
            <person name="Norbu C."/>
            <person name="Norbu N."/>
            <person name="Novod N."/>
            <person name="O'Neill B."/>
            <person name="Osman S."/>
            <person name="Markiewicz E."/>
            <person name="Oyono O.L."/>
            <person name="Patti C."/>
            <person name="Phunkhang P."/>
            <person name="Pierre F."/>
            <person name="Priest M."/>
            <person name="Raghuraman S."/>
            <person name="Rege F."/>
            <person name="Reyes R."/>
            <person name="Rise C."/>
            <person name="Rogov P."/>
            <person name="Ross K."/>
            <person name="Ryan E."/>
            <person name="Settipalli S."/>
            <person name="Shea T."/>
            <person name="Sherpa N."/>
            <person name="Shi L."/>
            <person name="Shih D."/>
            <person name="Sparrow T."/>
            <person name="Spaulding J."/>
            <person name="Stalker J."/>
            <person name="Stange-Thomann N."/>
            <person name="Stavropoulos S."/>
            <person name="Stone C."/>
            <person name="Strader C."/>
            <person name="Tesfaye S."/>
            <person name="Thomson T."/>
            <person name="Thoulutsang Y."/>
            <person name="Thoulutsang D."/>
            <person name="Topham K."/>
            <person name="Topping I."/>
            <person name="Tsamla T."/>
            <person name="Vassiliev H."/>
            <person name="Vo A."/>
            <person name="Wangchuk T."/>
            <person name="Wangdi T."/>
            <person name="Weiand M."/>
            <person name="Wilkinson J."/>
            <person name="Wilson A."/>
            <person name="Yadav S."/>
            <person name="Young G."/>
            <person name="Yu Q."/>
            <person name="Zembek L."/>
            <person name="Zhong D."/>
            <person name="Zimmer A."/>
            <person name="Zwirko Z."/>
            <person name="Jaffe D.B."/>
            <person name="Alvarez P."/>
            <person name="Brockman W."/>
            <person name="Butler J."/>
            <person name="Chin C."/>
            <person name="Gnerre S."/>
            <person name="Grabherr M."/>
            <person name="Kleber M."/>
            <person name="Mauceli E."/>
            <person name="MacCallum I."/>
        </authorList>
    </citation>
    <scope>NUCLEOTIDE SEQUENCE [LARGE SCALE GENOMIC DNA]</scope>
    <source>
        <strain evidence="7">Rob3c / Tucson 14021-0248.25</strain>
    </source>
</reference>
<feature type="chain" id="PRO_5002806612" evidence="4">
    <location>
        <begin position="31"/>
        <end position="91"/>
    </location>
</feature>
<dbReference type="SMART" id="SM00131">
    <property type="entry name" value="KU"/>
    <property type="match status" value="1"/>
</dbReference>
<protein>
    <submittedName>
        <fullName evidence="6">GM18428</fullName>
    </submittedName>
</protein>